<comment type="caution">
    <text evidence="1">The sequence shown here is derived from an EMBL/GenBank/DDBJ whole genome shotgun (WGS) entry which is preliminary data.</text>
</comment>
<sequence>MKELYSVIDIITYEKISFVLNLNLNLLKFCAINSSIRKTRRCSVVHVICSITNHLTKFVDGDERTFSLQHSINFYI</sequence>
<dbReference type="Proteomes" id="UP000790347">
    <property type="component" value="Unassembled WGS sequence"/>
</dbReference>
<gene>
    <name evidence="1" type="ORF">DERF_004860</name>
</gene>
<dbReference type="AlphaFoldDB" id="A0A922L850"/>
<evidence type="ECO:0000313" key="2">
    <source>
        <dbReference type="Proteomes" id="UP000790347"/>
    </source>
</evidence>
<reference evidence="1" key="2">
    <citation type="journal article" date="2022" name="Res Sq">
        <title>Comparative Genomics Reveals Insights into the Divergent Evolution of Astigmatic Mites and Household Pest Adaptations.</title>
        <authorList>
            <person name="Xiong Q."/>
            <person name="Wan A.T.-Y."/>
            <person name="Liu X.-Y."/>
            <person name="Fung C.S.-H."/>
            <person name="Xiao X."/>
            <person name="Malainual N."/>
            <person name="Hou J."/>
            <person name="Wang L."/>
            <person name="Wang M."/>
            <person name="Yang K."/>
            <person name="Cui Y."/>
            <person name="Leung E."/>
            <person name="Nong W."/>
            <person name="Shin S.-K."/>
            <person name="Au S."/>
            <person name="Jeong K.Y."/>
            <person name="Chew F.T."/>
            <person name="Hui J."/>
            <person name="Leung T.F."/>
            <person name="Tungtrongchitr A."/>
            <person name="Zhong N."/>
            <person name="Liu Z."/>
            <person name="Tsui S."/>
        </authorList>
    </citation>
    <scope>NUCLEOTIDE SEQUENCE</scope>
    <source>
        <strain evidence="1">Derf</strain>
        <tissue evidence="1">Whole organism</tissue>
    </source>
</reference>
<keyword evidence="2" id="KW-1185">Reference proteome</keyword>
<name>A0A922L850_DERFA</name>
<reference evidence="1" key="1">
    <citation type="submission" date="2013-05" db="EMBL/GenBank/DDBJ databases">
        <authorList>
            <person name="Yim A.K.Y."/>
            <person name="Chan T.F."/>
            <person name="Ji K.M."/>
            <person name="Liu X.Y."/>
            <person name="Zhou J.W."/>
            <person name="Li R.Q."/>
            <person name="Yang K.Y."/>
            <person name="Li J."/>
            <person name="Li M."/>
            <person name="Law P.T.W."/>
            <person name="Wu Y.L."/>
            <person name="Cai Z.L."/>
            <person name="Qin H."/>
            <person name="Bao Y."/>
            <person name="Leung R.K.K."/>
            <person name="Ng P.K.S."/>
            <person name="Zou J."/>
            <person name="Zhong X.J."/>
            <person name="Ran P.X."/>
            <person name="Zhong N.S."/>
            <person name="Liu Z.G."/>
            <person name="Tsui S.K.W."/>
        </authorList>
    </citation>
    <scope>NUCLEOTIDE SEQUENCE</scope>
    <source>
        <strain evidence="1">Derf</strain>
        <tissue evidence="1">Whole organism</tissue>
    </source>
</reference>
<proteinExistence type="predicted"/>
<organism evidence="1 2">
    <name type="scientific">Dermatophagoides farinae</name>
    <name type="common">American house dust mite</name>
    <dbReference type="NCBI Taxonomy" id="6954"/>
    <lineage>
        <taxon>Eukaryota</taxon>
        <taxon>Metazoa</taxon>
        <taxon>Ecdysozoa</taxon>
        <taxon>Arthropoda</taxon>
        <taxon>Chelicerata</taxon>
        <taxon>Arachnida</taxon>
        <taxon>Acari</taxon>
        <taxon>Acariformes</taxon>
        <taxon>Sarcoptiformes</taxon>
        <taxon>Astigmata</taxon>
        <taxon>Psoroptidia</taxon>
        <taxon>Analgoidea</taxon>
        <taxon>Pyroglyphidae</taxon>
        <taxon>Dermatophagoidinae</taxon>
        <taxon>Dermatophagoides</taxon>
    </lineage>
</organism>
<protein>
    <submittedName>
        <fullName evidence="1">Uncharacterized protein</fullName>
    </submittedName>
</protein>
<evidence type="ECO:0000313" key="1">
    <source>
        <dbReference type="EMBL" id="KAH9521187.1"/>
    </source>
</evidence>
<dbReference type="EMBL" id="ASGP02000002">
    <property type="protein sequence ID" value="KAH9521187.1"/>
    <property type="molecule type" value="Genomic_DNA"/>
</dbReference>
<accession>A0A922L850</accession>